<gene>
    <name evidence="2" type="ORF">UV8b_04624</name>
</gene>
<dbReference type="Proteomes" id="UP000027002">
    <property type="component" value="Chromosome 4"/>
</dbReference>
<feature type="compositionally biased region" description="Low complexity" evidence="1">
    <location>
        <begin position="39"/>
        <end position="56"/>
    </location>
</feature>
<feature type="compositionally biased region" description="Basic and acidic residues" evidence="1">
    <location>
        <begin position="92"/>
        <end position="103"/>
    </location>
</feature>
<dbReference type="RefSeq" id="XP_042998056.1">
    <property type="nucleotide sequence ID" value="XM_043142122.1"/>
</dbReference>
<keyword evidence="3" id="KW-1185">Reference proteome</keyword>
<protein>
    <submittedName>
        <fullName evidence="2">Uncharacterized protein</fullName>
    </submittedName>
</protein>
<accession>A0A8E5HRX6</accession>
<evidence type="ECO:0000313" key="2">
    <source>
        <dbReference type="EMBL" id="QUC20383.1"/>
    </source>
</evidence>
<feature type="region of interest" description="Disordered" evidence="1">
    <location>
        <begin position="1"/>
        <end position="103"/>
    </location>
</feature>
<organism evidence="2 3">
    <name type="scientific">Ustilaginoidea virens</name>
    <name type="common">Rice false smut fungus</name>
    <name type="synonym">Villosiclava virens</name>
    <dbReference type="NCBI Taxonomy" id="1159556"/>
    <lineage>
        <taxon>Eukaryota</taxon>
        <taxon>Fungi</taxon>
        <taxon>Dikarya</taxon>
        <taxon>Ascomycota</taxon>
        <taxon>Pezizomycotina</taxon>
        <taxon>Sordariomycetes</taxon>
        <taxon>Hypocreomycetidae</taxon>
        <taxon>Hypocreales</taxon>
        <taxon>Clavicipitaceae</taxon>
        <taxon>Ustilaginoidea</taxon>
    </lineage>
</organism>
<proteinExistence type="predicted"/>
<name>A0A8E5HRX6_USTVR</name>
<feature type="compositionally biased region" description="Polar residues" evidence="1">
    <location>
        <begin position="1"/>
        <end position="10"/>
    </location>
</feature>
<evidence type="ECO:0000256" key="1">
    <source>
        <dbReference type="SAM" id="MobiDB-lite"/>
    </source>
</evidence>
<dbReference type="EMBL" id="CP072756">
    <property type="protein sequence ID" value="QUC20383.1"/>
    <property type="molecule type" value="Genomic_DNA"/>
</dbReference>
<dbReference type="AlphaFoldDB" id="A0A8E5HRX6"/>
<dbReference type="KEGG" id="uvi:66065402"/>
<reference evidence="2" key="1">
    <citation type="submission" date="2020-03" db="EMBL/GenBank/DDBJ databases">
        <title>A mixture of massive structural variations and highly conserved coding sequences in Ustilaginoidea virens genome.</title>
        <authorList>
            <person name="Zhang K."/>
            <person name="Zhao Z."/>
            <person name="Zhang Z."/>
            <person name="Li Y."/>
            <person name="Hsiang T."/>
            <person name="Sun W."/>
        </authorList>
    </citation>
    <scope>NUCLEOTIDE SEQUENCE</scope>
    <source>
        <strain evidence="2">UV-8b</strain>
    </source>
</reference>
<evidence type="ECO:0000313" key="3">
    <source>
        <dbReference type="Proteomes" id="UP000027002"/>
    </source>
</evidence>
<dbReference type="GeneID" id="66065402"/>
<sequence>MQSTNTSDSLRSAPIRTMLSFSPKPVFTTTWDHHRPNTSSPLSSSPVRASSPLSPVDRNSLPQRQVQSSPIQQPKFKYASRAAARRNPMLRQGEDARDSRRRDFLQNVRRKAEDKAWERRDIEGKFLKNSFLADVGRLAHDAPTLSETDLDDAIRFPEEHQMLPEEEDALNGYLEEEEEEVEAMLASYQEQKNSAPEAPCSPALSDEEYDQVFAELIAQEEAESQAQSPVEAMDIS</sequence>
<feature type="compositionally biased region" description="Polar residues" evidence="1">
    <location>
        <begin position="60"/>
        <end position="72"/>
    </location>
</feature>
<dbReference type="OrthoDB" id="5279705at2759"/>